<evidence type="ECO:0008006" key="3">
    <source>
        <dbReference type="Google" id="ProtNLM"/>
    </source>
</evidence>
<dbReference type="EMBL" id="BMFD01000010">
    <property type="protein sequence ID" value="GGC46802.1"/>
    <property type="molecule type" value="Genomic_DNA"/>
</dbReference>
<evidence type="ECO:0000313" key="2">
    <source>
        <dbReference type="Proteomes" id="UP000635885"/>
    </source>
</evidence>
<name>A0ABQ1MX96_9BACT</name>
<accession>A0ABQ1MX96</accession>
<comment type="caution">
    <text evidence="1">The sequence shown here is derived from an EMBL/GenBank/DDBJ whole genome shotgun (WGS) entry which is preliminary data.</text>
</comment>
<evidence type="ECO:0000313" key="1">
    <source>
        <dbReference type="EMBL" id="GGC46802.1"/>
    </source>
</evidence>
<organism evidence="1 2">
    <name type="scientific">Belliella aquatica</name>
    <dbReference type="NCBI Taxonomy" id="1323734"/>
    <lineage>
        <taxon>Bacteria</taxon>
        <taxon>Pseudomonadati</taxon>
        <taxon>Bacteroidota</taxon>
        <taxon>Cytophagia</taxon>
        <taxon>Cytophagales</taxon>
        <taxon>Cyclobacteriaceae</taxon>
        <taxon>Belliella</taxon>
    </lineage>
</organism>
<sequence length="239" mass="26490">MKIKMKTSNKILFSFLGFAWLSIMVSLMVSYRYSNPTGVVITNQTFVDESPISGDFSVVFIQNSGVIILGNDGDKRVDYVRLKSDKRGTKEYGDPAPYFLEVRQDTLFIQGMQQKPNGGYSLYIGDSIKSLVLENVREVIVRKDLKFDNLIVQAMNSTLKLQKGHGLSALSYSGISDSRLSVEGMSFLSIYLQNSNADIQGDLGEISGELIGAELSLPLKTGGMNLKKDDYSKIRVATR</sequence>
<dbReference type="Proteomes" id="UP000635885">
    <property type="component" value="Unassembled WGS sequence"/>
</dbReference>
<reference evidence="2" key="1">
    <citation type="journal article" date="2019" name="Int. J. Syst. Evol. Microbiol.">
        <title>The Global Catalogue of Microorganisms (GCM) 10K type strain sequencing project: providing services to taxonomists for standard genome sequencing and annotation.</title>
        <authorList>
            <consortium name="The Broad Institute Genomics Platform"/>
            <consortium name="The Broad Institute Genome Sequencing Center for Infectious Disease"/>
            <person name="Wu L."/>
            <person name="Ma J."/>
        </authorList>
    </citation>
    <scope>NUCLEOTIDE SEQUENCE [LARGE SCALE GENOMIC DNA]</scope>
    <source>
        <strain evidence="2">CGMCC 1.12479</strain>
    </source>
</reference>
<gene>
    <name evidence="1" type="ORF">GCM10010993_26800</name>
</gene>
<keyword evidence="2" id="KW-1185">Reference proteome</keyword>
<protein>
    <recommendedName>
        <fullName evidence="3">Auto-transporter adhesin head GIN domain-containing protein</fullName>
    </recommendedName>
</protein>
<proteinExistence type="predicted"/>